<keyword evidence="1" id="KW-0812">Transmembrane</keyword>
<comment type="caution">
    <text evidence="2">The sequence shown here is derived from an EMBL/GenBank/DDBJ whole genome shotgun (WGS) entry which is preliminary data.</text>
</comment>
<protein>
    <recommendedName>
        <fullName evidence="4">DUF1648 domain-containing protein</fullName>
    </recommendedName>
</protein>
<name>A0ABW4BB47_9LACO</name>
<evidence type="ECO:0000313" key="2">
    <source>
        <dbReference type="EMBL" id="MFD1393248.1"/>
    </source>
</evidence>
<dbReference type="RefSeq" id="WP_125586797.1">
    <property type="nucleotide sequence ID" value="NZ_JBHTMO010000020.1"/>
</dbReference>
<accession>A0ABW4BB47</accession>
<keyword evidence="1" id="KW-0472">Membrane</keyword>
<organism evidence="2 3">
    <name type="scientific">Lacticaseibacillus jixianensis</name>
    <dbReference type="NCBI Taxonomy" id="2486012"/>
    <lineage>
        <taxon>Bacteria</taxon>
        <taxon>Bacillati</taxon>
        <taxon>Bacillota</taxon>
        <taxon>Bacilli</taxon>
        <taxon>Lactobacillales</taxon>
        <taxon>Lactobacillaceae</taxon>
        <taxon>Lacticaseibacillus</taxon>
    </lineage>
</organism>
<sequence length="98" mass="11032">MKAKPFEYCLWGVSALAVAFAVAVLLIPADQFHMVLSLRNGRDVNPGKWLVVLPIIVIGLNLQSLRERRKDQSLKDEWKLLIVEVILMGLCVFEQVTG</sequence>
<evidence type="ECO:0000313" key="3">
    <source>
        <dbReference type="Proteomes" id="UP001597249"/>
    </source>
</evidence>
<reference evidence="3" key="1">
    <citation type="journal article" date="2019" name="Int. J. Syst. Evol. Microbiol.">
        <title>The Global Catalogue of Microorganisms (GCM) 10K type strain sequencing project: providing services to taxonomists for standard genome sequencing and annotation.</title>
        <authorList>
            <consortium name="The Broad Institute Genomics Platform"/>
            <consortium name="The Broad Institute Genome Sequencing Center for Infectious Disease"/>
            <person name="Wu L."/>
            <person name="Ma J."/>
        </authorList>
    </citation>
    <scope>NUCLEOTIDE SEQUENCE [LARGE SCALE GENOMIC DNA]</scope>
    <source>
        <strain evidence="3">CCM 8911</strain>
    </source>
</reference>
<dbReference type="EMBL" id="JBHTMO010000020">
    <property type="protein sequence ID" value="MFD1393248.1"/>
    <property type="molecule type" value="Genomic_DNA"/>
</dbReference>
<gene>
    <name evidence="2" type="ORF">ACFQ3L_06645</name>
</gene>
<feature type="transmembrane region" description="Helical" evidence="1">
    <location>
        <begin position="49"/>
        <end position="66"/>
    </location>
</feature>
<proteinExistence type="predicted"/>
<keyword evidence="1" id="KW-1133">Transmembrane helix</keyword>
<feature type="transmembrane region" description="Helical" evidence="1">
    <location>
        <begin position="9"/>
        <end position="29"/>
    </location>
</feature>
<keyword evidence="3" id="KW-1185">Reference proteome</keyword>
<evidence type="ECO:0008006" key="4">
    <source>
        <dbReference type="Google" id="ProtNLM"/>
    </source>
</evidence>
<evidence type="ECO:0000256" key="1">
    <source>
        <dbReference type="SAM" id="Phobius"/>
    </source>
</evidence>
<dbReference type="Proteomes" id="UP001597249">
    <property type="component" value="Unassembled WGS sequence"/>
</dbReference>